<evidence type="ECO:0000256" key="5">
    <source>
        <dbReference type="SAM" id="SignalP"/>
    </source>
</evidence>
<dbReference type="PANTHER" id="PTHR42852:SF6">
    <property type="entry name" value="THIOL:DISULFIDE INTERCHANGE PROTEIN DSBE"/>
    <property type="match status" value="1"/>
</dbReference>
<comment type="subcellular location">
    <subcellularLocation>
        <location evidence="1">Cell envelope</location>
    </subcellularLocation>
</comment>
<dbReference type="InterPro" id="IPR000866">
    <property type="entry name" value="AhpC/TSA"/>
</dbReference>
<dbReference type="Pfam" id="PF00578">
    <property type="entry name" value="AhpC-TSA"/>
    <property type="match status" value="1"/>
</dbReference>
<protein>
    <submittedName>
        <fullName evidence="7">Peroxiredoxin</fullName>
    </submittedName>
</protein>
<evidence type="ECO:0000256" key="1">
    <source>
        <dbReference type="ARBA" id="ARBA00004196"/>
    </source>
</evidence>
<dbReference type="SUPFAM" id="SSF52833">
    <property type="entry name" value="Thioredoxin-like"/>
    <property type="match status" value="1"/>
</dbReference>
<feature type="chain" id="PRO_5011775927" evidence="5">
    <location>
        <begin position="22"/>
        <end position="447"/>
    </location>
</feature>
<dbReference type="Gene3D" id="3.40.30.10">
    <property type="entry name" value="Glutaredoxin"/>
    <property type="match status" value="1"/>
</dbReference>
<dbReference type="STRING" id="1075417.SAMN05421823_10234"/>
<dbReference type="RefSeq" id="WP_089679245.1">
    <property type="nucleotide sequence ID" value="NZ_FNFO01000002.1"/>
</dbReference>
<dbReference type="InterPro" id="IPR050553">
    <property type="entry name" value="Thioredoxin_ResA/DsbE_sf"/>
</dbReference>
<evidence type="ECO:0000256" key="2">
    <source>
        <dbReference type="ARBA" id="ARBA00022748"/>
    </source>
</evidence>
<dbReference type="EMBL" id="FNFO01000002">
    <property type="protein sequence ID" value="SDK16382.1"/>
    <property type="molecule type" value="Genomic_DNA"/>
</dbReference>
<dbReference type="PROSITE" id="PS51352">
    <property type="entry name" value="THIOREDOXIN_2"/>
    <property type="match status" value="1"/>
</dbReference>
<evidence type="ECO:0000259" key="6">
    <source>
        <dbReference type="PROSITE" id="PS51352"/>
    </source>
</evidence>
<feature type="domain" description="Thioredoxin" evidence="6">
    <location>
        <begin position="308"/>
        <end position="447"/>
    </location>
</feature>
<dbReference type="GO" id="GO:0016209">
    <property type="term" value="F:antioxidant activity"/>
    <property type="evidence" value="ECO:0007669"/>
    <property type="project" value="InterPro"/>
</dbReference>
<accession>A0A1G8ZMM9</accession>
<evidence type="ECO:0000256" key="3">
    <source>
        <dbReference type="ARBA" id="ARBA00023157"/>
    </source>
</evidence>
<organism evidence="7 8">
    <name type="scientific">Catalinimonas alkaloidigena</name>
    <dbReference type="NCBI Taxonomy" id="1075417"/>
    <lineage>
        <taxon>Bacteria</taxon>
        <taxon>Pseudomonadati</taxon>
        <taxon>Bacteroidota</taxon>
        <taxon>Cytophagia</taxon>
        <taxon>Cytophagales</taxon>
        <taxon>Catalimonadaceae</taxon>
        <taxon>Catalinimonas</taxon>
    </lineage>
</organism>
<dbReference type="Proteomes" id="UP000198510">
    <property type="component" value="Unassembled WGS sequence"/>
</dbReference>
<dbReference type="GO" id="GO:0017004">
    <property type="term" value="P:cytochrome complex assembly"/>
    <property type="evidence" value="ECO:0007669"/>
    <property type="project" value="UniProtKB-KW"/>
</dbReference>
<proteinExistence type="predicted"/>
<dbReference type="GO" id="GO:0030313">
    <property type="term" value="C:cell envelope"/>
    <property type="evidence" value="ECO:0007669"/>
    <property type="project" value="UniProtKB-SubCell"/>
</dbReference>
<dbReference type="PANTHER" id="PTHR42852">
    <property type="entry name" value="THIOL:DISULFIDE INTERCHANGE PROTEIN DSBE"/>
    <property type="match status" value="1"/>
</dbReference>
<feature type="signal peptide" evidence="5">
    <location>
        <begin position="1"/>
        <end position="21"/>
    </location>
</feature>
<dbReference type="Pfam" id="PF14289">
    <property type="entry name" value="DUF4369"/>
    <property type="match status" value="1"/>
</dbReference>
<dbReference type="GO" id="GO:0016491">
    <property type="term" value="F:oxidoreductase activity"/>
    <property type="evidence" value="ECO:0007669"/>
    <property type="project" value="InterPro"/>
</dbReference>
<sequence length="447" mass="50538">MTLSRLGWGMMLGWLWSLTCAATTPLTIDGTVRNTGNFPQVYLYAYFGPQLVRVDSAALTKGKFQLTYEPSVPRGLYRIGVSEARSFPLVLTGENVTFEADLVEPNQPPQFQQSPENQLFAAYQKQLVKFRQAIRRVLLSTQQLSYSAAPAEEKNRQMKAYKASYDSLTRVQSAYHRQLAEAHPRTFVGKMAALYLISPDATREEAVTQAQLQDQEILRSDLLLNLFQIYLQHFAPEGPHRWREEIPFLLSRSPAGSAGREVTWLSLIPIFMNADPDYGRQLVKQYAREFPESAYAQEKLRNLPPGSPVVGDRAPDLLMKGRDGNMIALSSLRGKWVLIDFWASWCSPCRHENPALVRAYRKFQNQGFTVYSISLDKERGRWLQAIEDDQLSWASHVSDLQGWKSGGAALYGINAIPANFLIDPEGEVVAVNLRGAELDQKLEEIFK</sequence>
<dbReference type="InterPro" id="IPR036249">
    <property type="entry name" value="Thioredoxin-like_sf"/>
</dbReference>
<reference evidence="7 8" key="1">
    <citation type="submission" date="2016-10" db="EMBL/GenBank/DDBJ databases">
        <authorList>
            <person name="de Groot N.N."/>
        </authorList>
    </citation>
    <scope>NUCLEOTIDE SEQUENCE [LARGE SCALE GENOMIC DNA]</scope>
    <source>
        <strain evidence="7 8">DSM 25186</strain>
    </source>
</reference>
<evidence type="ECO:0000256" key="4">
    <source>
        <dbReference type="ARBA" id="ARBA00023284"/>
    </source>
</evidence>
<dbReference type="AlphaFoldDB" id="A0A1G8ZMM9"/>
<keyword evidence="2" id="KW-0201">Cytochrome c-type biogenesis</keyword>
<keyword evidence="8" id="KW-1185">Reference proteome</keyword>
<name>A0A1G8ZMM9_9BACT</name>
<evidence type="ECO:0000313" key="7">
    <source>
        <dbReference type="EMBL" id="SDK16382.1"/>
    </source>
</evidence>
<keyword evidence="4" id="KW-0676">Redox-active center</keyword>
<keyword evidence="5" id="KW-0732">Signal</keyword>
<gene>
    <name evidence="7" type="ORF">SAMN05421823_10234</name>
</gene>
<keyword evidence="3" id="KW-1015">Disulfide bond</keyword>
<dbReference type="InterPro" id="IPR013766">
    <property type="entry name" value="Thioredoxin_domain"/>
</dbReference>
<dbReference type="CDD" id="cd02966">
    <property type="entry name" value="TlpA_like_family"/>
    <property type="match status" value="1"/>
</dbReference>
<dbReference type="InterPro" id="IPR025380">
    <property type="entry name" value="DUF4369"/>
</dbReference>
<dbReference type="OrthoDB" id="743079at2"/>
<evidence type="ECO:0000313" key="8">
    <source>
        <dbReference type="Proteomes" id="UP000198510"/>
    </source>
</evidence>